<dbReference type="Proteomes" id="UP000641152">
    <property type="component" value="Unassembled WGS sequence"/>
</dbReference>
<dbReference type="SUPFAM" id="SSF53756">
    <property type="entry name" value="UDP-Glycosyltransferase/glycogen phosphorylase"/>
    <property type="match status" value="1"/>
</dbReference>
<dbReference type="EMBL" id="JACXST010000002">
    <property type="protein sequence ID" value="MBD9362226.1"/>
    <property type="molecule type" value="Genomic_DNA"/>
</dbReference>
<keyword evidence="2" id="KW-1185">Reference proteome</keyword>
<reference evidence="1 2" key="1">
    <citation type="submission" date="2020-09" db="EMBL/GenBank/DDBJ databases">
        <title>Methylomonas albis sp. nov. and Methylomonas fluvii sp. nov.: Two cold-adapted methanotrophs from the River Elbe and an amended description of Methylovulum psychrotolerans strain Eb1.</title>
        <authorList>
            <person name="Bussmann I.K."/>
            <person name="Klings K.-W."/>
            <person name="Warnstedt J."/>
            <person name="Hoppert M."/>
            <person name="Saborowski A."/>
            <person name="Horn F."/>
            <person name="Liebner S."/>
        </authorList>
    </citation>
    <scope>NUCLEOTIDE SEQUENCE [LARGE SCALE GENOMIC DNA]</scope>
    <source>
        <strain evidence="1 2">EbB</strain>
    </source>
</reference>
<gene>
    <name evidence="1" type="ORF">EBB_17235</name>
</gene>
<evidence type="ECO:0000313" key="1">
    <source>
        <dbReference type="EMBL" id="MBD9362226.1"/>
    </source>
</evidence>
<protein>
    <submittedName>
        <fullName evidence="1">Glycosyltransferase</fullName>
    </submittedName>
</protein>
<proteinExistence type="predicted"/>
<comment type="caution">
    <text evidence="1">The sequence shown here is derived from an EMBL/GenBank/DDBJ whole genome shotgun (WGS) entry which is preliminary data.</text>
</comment>
<name>A0ABR9DH82_9GAMM</name>
<dbReference type="Gene3D" id="3.40.50.2000">
    <property type="entry name" value="Glycogen Phosphorylase B"/>
    <property type="match status" value="1"/>
</dbReference>
<organism evidence="1 2">
    <name type="scientific">Methylomonas fluvii</name>
    <dbReference type="NCBI Taxonomy" id="1854564"/>
    <lineage>
        <taxon>Bacteria</taxon>
        <taxon>Pseudomonadati</taxon>
        <taxon>Pseudomonadota</taxon>
        <taxon>Gammaproteobacteria</taxon>
        <taxon>Methylococcales</taxon>
        <taxon>Methylococcaceae</taxon>
        <taxon>Methylomonas</taxon>
    </lineage>
</organism>
<evidence type="ECO:0000313" key="2">
    <source>
        <dbReference type="Proteomes" id="UP000641152"/>
    </source>
</evidence>
<dbReference type="RefSeq" id="WP_192394928.1">
    <property type="nucleotide sequence ID" value="NZ_CAJHIU010000002.1"/>
</dbReference>
<accession>A0ABR9DH82</accession>
<sequence>MSEQILNVAIPWSLTHYIPLNGFHPLYRALFEEKPDWLNIAAWDNVELSQSLGGDEALRETLLAEVAKDAVKLENVSLSPIEKDYFVHYWPANQALTRLLPGEIEVHHTAPFPSLCRPFVFHCESFAPVFFPFAHQGTGSMESQEQVRAYYKGIFENPLCLGIFSHLPETITDLSCFFASPIIDAKLRLSRIGLMGGAEENKQLSKGPLSSTRFLFVNSANQNPANFFLRGGHIVLRFWQAFCLDLDNKRLFMRCGRPADAMLREYGVDLDWLGCHEGHSIIWIEDYLTAYELEKLMCSAHFLLLPSASLHSVSIMQAMEAGAVPVVSDTIGTSRYVVDGEDGIILSGVYANNWRRDPECGVMIDHYVRNSDLEDALVEQLLRRIKKLFQNPKKYEALSAKACRKAREEFSGRLFSEAFWSDVYSLYQGFLKDSVLSNGPTDLPPAMHHLLIEDSDWGRVFTSPPQPVVRLNTGQGLVTEMGGCFIASPGDQKVGLHDWSPIAEYVEQSLRIPLAFSTQIKGLGGCYLRVPITEAERRNTKRFIEVVANKLMPFPVVYTFSSKVLKLLRRLYRAWRQFFSAIVAEQKIAQPEANIELVSQDLNGLNIIRCNHQFYAISMNGGEFNKVRADNGDYEVCLKGTSLKDIMRKVEELSTVPQENIELIEEGVYGFNLIRVGNSFFAIMQAEGAFDMNRVNTNGYSQLYTGDSLEDVRMAVKRSLS</sequence>